<keyword evidence="3" id="KW-1185">Reference proteome</keyword>
<dbReference type="InterPro" id="IPR010982">
    <property type="entry name" value="Lambda_DNA-bd_dom_sf"/>
</dbReference>
<dbReference type="SUPFAM" id="SSF47413">
    <property type="entry name" value="lambda repressor-like DNA-binding domains"/>
    <property type="match status" value="1"/>
</dbReference>
<dbReference type="AlphaFoldDB" id="A0A512DQ17"/>
<dbReference type="GO" id="GO:0003677">
    <property type="term" value="F:DNA binding"/>
    <property type="evidence" value="ECO:0007669"/>
    <property type="project" value="InterPro"/>
</dbReference>
<protein>
    <recommendedName>
        <fullName evidence="1">HTH cro/C1-type domain-containing protein</fullName>
    </recommendedName>
</protein>
<dbReference type="InterPro" id="IPR001387">
    <property type="entry name" value="Cro/C1-type_HTH"/>
</dbReference>
<evidence type="ECO:0000313" key="2">
    <source>
        <dbReference type="EMBL" id="GEO38566.1"/>
    </source>
</evidence>
<dbReference type="PROSITE" id="PS50943">
    <property type="entry name" value="HTH_CROC1"/>
    <property type="match status" value="1"/>
</dbReference>
<comment type="caution">
    <text evidence="2">The sequence shown here is derived from an EMBL/GenBank/DDBJ whole genome shotgun (WGS) entry which is preliminary data.</text>
</comment>
<dbReference type="Pfam" id="PF01381">
    <property type="entry name" value="HTH_3"/>
    <property type="match status" value="1"/>
</dbReference>
<dbReference type="CDD" id="cd00093">
    <property type="entry name" value="HTH_XRE"/>
    <property type="match status" value="1"/>
</dbReference>
<sequence length="124" mass="13890">MGRNFERLTKDGRTFVLVPEDVYEDLQKDAEMLTDIQAFDAATSRNEEAFPAELGVKLTDAQRAGKSLVPVWREYREMTQTTLADASGVNRVYLREIESGKNPGSVEALKRIAEALRIGLDDLV</sequence>
<dbReference type="Proteomes" id="UP000321523">
    <property type="component" value="Unassembled WGS sequence"/>
</dbReference>
<name>A0A512DQ17_9PROT</name>
<evidence type="ECO:0000259" key="1">
    <source>
        <dbReference type="PROSITE" id="PS50943"/>
    </source>
</evidence>
<organism evidence="2 3">
    <name type="scientific">Skermanella aerolata</name>
    <dbReference type="NCBI Taxonomy" id="393310"/>
    <lineage>
        <taxon>Bacteria</taxon>
        <taxon>Pseudomonadati</taxon>
        <taxon>Pseudomonadota</taxon>
        <taxon>Alphaproteobacteria</taxon>
        <taxon>Rhodospirillales</taxon>
        <taxon>Azospirillaceae</taxon>
        <taxon>Skermanella</taxon>
    </lineage>
</organism>
<accession>A0A512DQ17</accession>
<dbReference type="EMBL" id="BJYZ01000011">
    <property type="protein sequence ID" value="GEO38566.1"/>
    <property type="molecule type" value="Genomic_DNA"/>
</dbReference>
<dbReference type="OrthoDB" id="407979at2"/>
<gene>
    <name evidence="2" type="ORF">SAE02_27140</name>
</gene>
<dbReference type="Gene3D" id="1.10.260.40">
    <property type="entry name" value="lambda repressor-like DNA-binding domains"/>
    <property type="match status" value="1"/>
</dbReference>
<evidence type="ECO:0000313" key="3">
    <source>
        <dbReference type="Proteomes" id="UP000321523"/>
    </source>
</evidence>
<proteinExistence type="predicted"/>
<reference evidence="2 3" key="1">
    <citation type="submission" date="2019-07" db="EMBL/GenBank/DDBJ databases">
        <title>Whole genome shotgun sequence of Skermanella aerolata NBRC 106429.</title>
        <authorList>
            <person name="Hosoyama A."/>
            <person name="Uohara A."/>
            <person name="Ohji S."/>
            <person name="Ichikawa N."/>
        </authorList>
    </citation>
    <scope>NUCLEOTIDE SEQUENCE [LARGE SCALE GENOMIC DNA]</scope>
    <source>
        <strain evidence="2 3">NBRC 106429</strain>
    </source>
</reference>
<dbReference type="RefSeq" id="WP_044433222.1">
    <property type="nucleotide sequence ID" value="NZ_BJYZ01000011.1"/>
</dbReference>
<feature type="domain" description="HTH cro/C1-type" evidence="1">
    <location>
        <begin position="72"/>
        <end position="123"/>
    </location>
</feature>
<dbReference type="SMART" id="SM00530">
    <property type="entry name" value="HTH_XRE"/>
    <property type="match status" value="1"/>
</dbReference>